<name>A0A7H9SLJ2_APRGE</name>
<keyword evidence="2" id="KW-1003">Cell membrane</keyword>
<evidence type="ECO:0000256" key="2">
    <source>
        <dbReference type="ARBA" id="ARBA00022475"/>
    </source>
</evidence>
<evidence type="ECO:0000256" key="6">
    <source>
        <dbReference type="ARBA" id="ARBA00022989"/>
    </source>
</evidence>
<evidence type="ECO:0000256" key="7">
    <source>
        <dbReference type="ARBA" id="ARBA00023136"/>
    </source>
</evidence>
<evidence type="ECO:0000256" key="5">
    <source>
        <dbReference type="ARBA" id="ARBA00022725"/>
    </source>
</evidence>
<keyword evidence="5" id="KW-0552">Olfaction</keyword>
<evidence type="ECO:0000256" key="9">
    <source>
        <dbReference type="ARBA" id="ARBA00023224"/>
    </source>
</evidence>
<dbReference type="EMBL" id="MT598225">
    <property type="protein sequence ID" value="QNH68034.1"/>
    <property type="molecule type" value="mRNA"/>
</dbReference>
<dbReference type="AlphaFoldDB" id="A0A7H9SLJ2"/>
<evidence type="ECO:0000256" key="10">
    <source>
        <dbReference type="SAM" id="Phobius"/>
    </source>
</evidence>
<dbReference type="PANTHER" id="PTHR21137">
    <property type="entry name" value="ODORANT RECEPTOR"/>
    <property type="match status" value="1"/>
</dbReference>
<comment type="subcellular location">
    <subcellularLocation>
        <location evidence="1">Cell membrane</location>
        <topology evidence="1">Multi-pass membrane protein</topology>
    </subcellularLocation>
</comment>
<keyword evidence="4 10" id="KW-0812">Transmembrane</keyword>
<proteinExistence type="evidence at transcript level"/>
<accession>A0A7H9SLJ2</accession>
<evidence type="ECO:0000256" key="8">
    <source>
        <dbReference type="ARBA" id="ARBA00023170"/>
    </source>
</evidence>
<dbReference type="PANTHER" id="PTHR21137:SF35">
    <property type="entry name" value="ODORANT RECEPTOR 19A-RELATED"/>
    <property type="match status" value="1"/>
</dbReference>
<keyword evidence="9" id="KW-0807">Transducer</keyword>
<dbReference type="GO" id="GO:0005886">
    <property type="term" value="C:plasma membrane"/>
    <property type="evidence" value="ECO:0007669"/>
    <property type="project" value="UniProtKB-SubCell"/>
</dbReference>
<organism evidence="11">
    <name type="scientific">Apriona germarii</name>
    <name type="common">Mulberry longhorn beetle</name>
    <name type="synonym">Lamia germarii</name>
    <dbReference type="NCBI Taxonomy" id="157307"/>
    <lineage>
        <taxon>Eukaryota</taxon>
        <taxon>Metazoa</taxon>
        <taxon>Ecdysozoa</taxon>
        <taxon>Arthropoda</taxon>
        <taxon>Hexapoda</taxon>
        <taxon>Insecta</taxon>
        <taxon>Pterygota</taxon>
        <taxon>Neoptera</taxon>
        <taxon>Endopterygota</taxon>
        <taxon>Coleoptera</taxon>
        <taxon>Polyphaga</taxon>
        <taxon>Cucujiformia</taxon>
        <taxon>Chrysomeloidea</taxon>
        <taxon>Cerambycidae</taxon>
        <taxon>Lamiinae</taxon>
        <taxon>Batocerini</taxon>
        <taxon>Apriona</taxon>
    </lineage>
</organism>
<evidence type="ECO:0000256" key="4">
    <source>
        <dbReference type="ARBA" id="ARBA00022692"/>
    </source>
</evidence>
<keyword evidence="3" id="KW-0716">Sensory transduction</keyword>
<keyword evidence="8 11" id="KW-0675">Receptor</keyword>
<feature type="transmembrane region" description="Helical" evidence="10">
    <location>
        <begin position="53"/>
        <end position="76"/>
    </location>
</feature>
<evidence type="ECO:0000256" key="3">
    <source>
        <dbReference type="ARBA" id="ARBA00022606"/>
    </source>
</evidence>
<protein>
    <submittedName>
        <fullName evidence="11">Odorant receptor 7</fullName>
    </submittedName>
</protein>
<keyword evidence="6 10" id="KW-1133">Transmembrane helix</keyword>
<dbReference type="Pfam" id="PF02949">
    <property type="entry name" value="7tm_6"/>
    <property type="match status" value="1"/>
</dbReference>
<keyword evidence="7 10" id="KW-0472">Membrane</keyword>
<dbReference type="GO" id="GO:0004984">
    <property type="term" value="F:olfactory receptor activity"/>
    <property type="evidence" value="ECO:0007669"/>
    <property type="project" value="InterPro"/>
</dbReference>
<evidence type="ECO:0000313" key="11">
    <source>
        <dbReference type="EMBL" id="QNH68034.1"/>
    </source>
</evidence>
<reference evidence="11" key="1">
    <citation type="journal article" date="2020" name="Front. Physiol.">
        <title>Identification and Expression Profile of Olfactory Receptor Genes Based on Apriona germari (Hope) Antennal Transcriptome.</title>
        <authorList>
            <person name="Qian J.L."/>
            <person name="Mang D.Z."/>
            <person name="Lv G.C."/>
            <person name="Ye J."/>
            <person name="Li Z.Q."/>
            <person name="Chu B."/>
            <person name="Sun L."/>
            <person name="Liu Y.J."/>
            <person name="Zhang L.W."/>
        </authorList>
    </citation>
    <scope>NUCLEOTIDE SEQUENCE</scope>
    <source>
        <tissue evidence="11">Antenna</tissue>
    </source>
</reference>
<evidence type="ECO:0000256" key="1">
    <source>
        <dbReference type="ARBA" id="ARBA00004651"/>
    </source>
</evidence>
<reference evidence="11" key="2">
    <citation type="submission" date="2020-06" db="EMBL/GenBank/DDBJ databases">
        <authorList>
            <person name="Qian J."/>
        </authorList>
    </citation>
    <scope>NUCLEOTIDE SEQUENCE</scope>
    <source>
        <tissue evidence="11">Antenna</tissue>
    </source>
</reference>
<dbReference type="GO" id="GO:0005549">
    <property type="term" value="F:odorant binding"/>
    <property type="evidence" value="ECO:0007669"/>
    <property type="project" value="InterPro"/>
</dbReference>
<dbReference type="InterPro" id="IPR004117">
    <property type="entry name" value="7tm6_olfct_rcpt"/>
</dbReference>
<sequence length="84" mass="10058">MLFRLFINYWYANEIMVQSSEIGMALYKSKWYEESLKLQKMMIIMLMRCNKELCLEIGPFAVMTLATFIGILKATYTYMTIIYR</sequence>
<dbReference type="GO" id="GO:0007165">
    <property type="term" value="P:signal transduction"/>
    <property type="evidence" value="ECO:0007669"/>
    <property type="project" value="UniProtKB-KW"/>
</dbReference>